<proteinExistence type="predicted"/>
<feature type="region of interest" description="Disordered" evidence="2">
    <location>
        <begin position="165"/>
        <end position="187"/>
    </location>
</feature>
<dbReference type="EMBL" id="GECU01036641">
    <property type="protein sequence ID" value="JAS71065.1"/>
    <property type="molecule type" value="Transcribed_RNA"/>
</dbReference>
<evidence type="ECO:0000256" key="2">
    <source>
        <dbReference type="SAM" id="MobiDB-lite"/>
    </source>
</evidence>
<accession>A0A1B6H8L0</accession>
<reference evidence="3" key="1">
    <citation type="submission" date="2015-11" db="EMBL/GenBank/DDBJ databases">
        <title>De novo transcriptome assembly of four potential Pierce s Disease insect vectors from Arizona vineyards.</title>
        <authorList>
            <person name="Tassone E.E."/>
        </authorList>
    </citation>
    <scope>NUCLEOTIDE SEQUENCE</scope>
</reference>
<feature type="non-terminal residue" evidence="3">
    <location>
        <position position="1"/>
    </location>
</feature>
<protein>
    <submittedName>
        <fullName evidence="3">Uncharacterized protein</fullName>
    </submittedName>
</protein>
<feature type="non-terminal residue" evidence="3">
    <location>
        <position position="414"/>
    </location>
</feature>
<feature type="coiled-coil region" evidence="1">
    <location>
        <begin position="206"/>
        <end position="243"/>
    </location>
</feature>
<gene>
    <name evidence="3" type="ORF">g.1124</name>
</gene>
<keyword evidence="1" id="KW-0175">Coiled coil</keyword>
<feature type="region of interest" description="Disordered" evidence="2">
    <location>
        <begin position="14"/>
        <end position="50"/>
    </location>
</feature>
<feature type="compositionally biased region" description="Basic and acidic residues" evidence="2">
    <location>
        <begin position="165"/>
        <end position="179"/>
    </location>
</feature>
<organism evidence="3">
    <name type="scientific">Homalodisca liturata</name>
    <dbReference type="NCBI Taxonomy" id="320908"/>
    <lineage>
        <taxon>Eukaryota</taxon>
        <taxon>Metazoa</taxon>
        <taxon>Ecdysozoa</taxon>
        <taxon>Arthropoda</taxon>
        <taxon>Hexapoda</taxon>
        <taxon>Insecta</taxon>
        <taxon>Pterygota</taxon>
        <taxon>Neoptera</taxon>
        <taxon>Paraneoptera</taxon>
        <taxon>Hemiptera</taxon>
        <taxon>Auchenorrhyncha</taxon>
        <taxon>Membracoidea</taxon>
        <taxon>Cicadellidae</taxon>
        <taxon>Cicadellinae</taxon>
        <taxon>Proconiini</taxon>
        <taxon>Homalodisca</taxon>
    </lineage>
</organism>
<name>A0A1B6H8L0_9HEMI</name>
<sequence>FVLHRMHKLRSLFKKRERASKSTSPNPSGSHIGLTNLPPKPNGQSLPPPNKLAAIPLSDTAAEGGRCEVSCYSHSIKNINMENSTKLLLNSIKDKLVLEIELSSKVRRLLQVILLSAGNEGNQSDDVLLDQLEKLLKERFDLSTTLIKEMEELILVIDQSLQVETDDKKTKSEHSKYDRSSQSSTSEMSILQEHIRNMEETHCSTNEELQATIQELSDLQAQLDETRNERERHREEKKMLLDSLCRQSERLYSAKTENINLQKLLHETADDINLPEREKKLIELLKKGQVERESLQKEKGELLVQMTESQRENETAKKENLQLLERIKVLEHIVEETQYERKEIDDELRKFKEKAAFGQSEIYRLTHLLQIEFSRVAELQATEPSTGHDNKMFSLLENALKDKDLVEKKLASVE</sequence>
<evidence type="ECO:0000313" key="3">
    <source>
        <dbReference type="EMBL" id="JAS71065.1"/>
    </source>
</evidence>
<dbReference type="AlphaFoldDB" id="A0A1B6H8L0"/>
<feature type="coiled-coil region" evidence="1">
    <location>
        <begin position="292"/>
        <end position="354"/>
    </location>
</feature>
<feature type="compositionally biased region" description="Pro residues" evidence="2">
    <location>
        <begin position="38"/>
        <end position="50"/>
    </location>
</feature>
<evidence type="ECO:0000256" key="1">
    <source>
        <dbReference type="SAM" id="Coils"/>
    </source>
</evidence>